<keyword evidence="1" id="KW-0479">Metal-binding</keyword>
<reference evidence="7 8" key="1">
    <citation type="submission" date="2025-04" db="UniProtKB">
        <authorList>
            <consortium name="RefSeq"/>
        </authorList>
    </citation>
    <scope>IDENTIFICATION</scope>
</reference>
<organism evidence="6 8">
    <name type="scientific">Gymnodraco acuticeps</name>
    <name type="common">Antarctic dragonfish</name>
    <dbReference type="NCBI Taxonomy" id="8218"/>
    <lineage>
        <taxon>Eukaryota</taxon>
        <taxon>Metazoa</taxon>
        <taxon>Chordata</taxon>
        <taxon>Craniata</taxon>
        <taxon>Vertebrata</taxon>
        <taxon>Euteleostomi</taxon>
        <taxon>Actinopterygii</taxon>
        <taxon>Neopterygii</taxon>
        <taxon>Teleostei</taxon>
        <taxon>Neoteleostei</taxon>
        <taxon>Acanthomorphata</taxon>
        <taxon>Eupercaria</taxon>
        <taxon>Perciformes</taxon>
        <taxon>Notothenioidei</taxon>
        <taxon>Bathydraconidae</taxon>
        <taxon>Gymnodraco</taxon>
    </lineage>
</organism>
<evidence type="ECO:0000259" key="4">
    <source>
        <dbReference type="PROSITE" id="PS50158"/>
    </source>
</evidence>
<dbReference type="InterPro" id="IPR036397">
    <property type="entry name" value="RNaseH_sf"/>
</dbReference>
<protein>
    <submittedName>
        <fullName evidence="7 8">Uncharacterized protein LOC117538615</fullName>
    </submittedName>
</protein>
<accession>A0A6P8TQD8</accession>
<keyword evidence="2" id="KW-0175">Coiled coil</keyword>
<evidence type="ECO:0000256" key="2">
    <source>
        <dbReference type="SAM" id="Coils"/>
    </source>
</evidence>
<dbReference type="Proteomes" id="UP000515161">
    <property type="component" value="Unplaced"/>
</dbReference>
<feature type="region of interest" description="Disordered" evidence="3">
    <location>
        <begin position="117"/>
        <end position="143"/>
    </location>
</feature>
<dbReference type="InterPro" id="IPR040676">
    <property type="entry name" value="DUF5641"/>
</dbReference>
<dbReference type="InterPro" id="IPR001878">
    <property type="entry name" value="Znf_CCHC"/>
</dbReference>
<dbReference type="Gene3D" id="3.30.420.10">
    <property type="entry name" value="Ribonuclease H-like superfamily/Ribonuclease H"/>
    <property type="match status" value="1"/>
</dbReference>
<feature type="region of interest" description="Disordered" evidence="3">
    <location>
        <begin position="631"/>
        <end position="657"/>
    </location>
</feature>
<feature type="region of interest" description="Disordered" evidence="3">
    <location>
        <begin position="258"/>
        <end position="283"/>
    </location>
</feature>
<dbReference type="PANTHER" id="PTHR47331">
    <property type="entry name" value="PHD-TYPE DOMAIN-CONTAINING PROTEIN"/>
    <property type="match status" value="1"/>
</dbReference>
<dbReference type="InterPro" id="IPR012337">
    <property type="entry name" value="RNaseH-like_sf"/>
</dbReference>
<dbReference type="Gene3D" id="1.10.340.70">
    <property type="match status" value="1"/>
</dbReference>
<dbReference type="SUPFAM" id="SSF53098">
    <property type="entry name" value="Ribonuclease H-like"/>
    <property type="match status" value="1"/>
</dbReference>
<feature type="compositionally biased region" description="Polar residues" evidence="3">
    <location>
        <begin position="266"/>
        <end position="283"/>
    </location>
</feature>
<dbReference type="GO" id="GO:0008270">
    <property type="term" value="F:zinc ion binding"/>
    <property type="evidence" value="ECO:0007669"/>
    <property type="project" value="UniProtKB-KW"/>
</dbReference>
<evidence type="ECO:0000256" key="1">
    <source>
        <dbReference type="PROSITE-ProRule" id="PRU00047"/>
    </source>
</evidence>
<feature type="coiled-coil region" evidence="2">
    <location>
        <begin position="165"/>
        <end position="192"/>
    </location>
</feature>
<dbReference type="PROSITE" id="PS50158">
    <property type="entry name" value="ZF_CCHC"/>
    <property type="match status" value="1"/>
</dbReference>
<dbReference type="Pfam" id="PF17921">
    <property type="entry name" value="Integrase_H2C2"/>
    <property type="match status" value="1"/>
</dbReference>
<dbReference type="KEGG" id="gacu:117538615"/>
<dbReference type="GeneID" id="117538615"/>
<dbReference type="GO" id="GO:0003676">
    <property type="term" value="F:nucleic acid binding"/>
    <property type="evidence" value="ECO:0007669"/>
    <property type="project" value="InterPro"/>
</dbReference>
<evidence type="ECO:0000256" key="3">
    <source>
        <dbReference type="SAM" id="MobiDB-lite"/>
    </source>
</evidence>
<sequence length="2004" mass="227978">MDPDIPPADVAAAEERYKTLSQSRRGKLGACTRRMNEINPLLVRGGDVEKVDEAVATFKMLLNEFMECHGIVQMLLSEEIRETERIDWYEPKMSAFTNFLKDVETWKSSQMDPQILIEPHDSVSNASTRRSSKAGSATSSASSIHLKMATERAALLARAAGLKEKHALEMEKAQLQARSERIEMEVSLAESDAKMKVLEHFETGSQNPTQGKYDGMNDYLKDYRLKTHMSMDAEPSPISFAEFGSIPKTPLQRLIHQQPRPPENIDNANQSSQQTARDAGITGTNTNDNFLTVMQRQNDIVNLLVLQQKQASLPTREIPVFDGNPLNYQIFVRAFQHSIEEKTTSNQDRLYYLEQYTSGSCRELVRSCLHMDANSGFAEAKRLLKVHFGDELKIASAYMGKALNWNTIKAEDGKSLHCYALFLRGCCNAMRDLQNMEELDLPSNLRLILSKLPYKLREKWRTAACDILERSHERARLPDLVVFIERQARILQDPLFGDIPDQLNSTKAAFKTKTLVDPYRNKSKGSSFATTVAIVSDRRAEKLKEDKYPVKSYISSTNNDTSCTFCTSKHPLAECHKIHSVSHEAKIEFLKEKGLCFGCLKVGHLSRNCNRRMTCQICHAKHPTILHIKRSSKPETENFKHGKAEQQSGGARPDETSISSALVSVGEGEGIGAGKDSILAIVPVKVKLCHGNKSILTYAFLDPGSTDTFCTEGLMRRLGARGRRTEVLLQTMGTEKTVRSFEVTGLEVGHMEDGTYINLPKVYTQNKIPVTKRNILTQADLKKWPYLQDIQIKEIDADVGLLIGVNTPKAMEPWRVINSQGNGPYAVKTLLGWVVNGPLNASTDLDDETPVALVNRISIVHLEKLIERQYINDFPEKEYEEERQMSADDRKFMQIVSSSVSLKDGHYNLPLPLDNPNIIMPNNRQMAEQRAMALKRKFQKDQTYAAEYKGFMSDIIKKGYAEKVPSDDLHVENGKVWYIPHHGVYHKRKKTIRVVFDCASSYKGKSLNSVLLQGPDLANSLIGVLLRFRQEPIAIMADIEGMFHQVRVNEENINLLRFLWWPEGETSTNLEEYRMRVHLFGAVSSPSCANFALRRTAEDNCGKFDGEVAETIKSNFYVDDCLKSLARENQAISLIRSLREMCSLGGFKLTKWISNSRVVLESIPDEDKAKQVKNLDLDRDKLPHERALGMYWDIENDIFSFRVTVNNKTLTRRSILSTVSSVYDPLGLLAPFILKAKQILRLLCKAQYGWDEEIQVELSKPWQKWLKDLDQLARFQIDRCVKPKNFGRVKTAQLHTFCDASEEGYGTASYLRFTNDMEEVHVAFVMGKSRVTPLKVMTIPRLELTAATLAARMDKMLRSELQGELLESVLWTDSQSVLKYIRNRTKRFHTFVANRIAVIHNLTKVNQWRFVDTKNNPADDASRELSIESFYSSKGWLHGPEFLKKSEAQWPSIPKELGSLLPDDPEVRKEAIVTSIVTCKMEKTPTSKLLDYYSSWNDLKRAVAWIMKLKTILLQMREKRKDDSTDLGARQDKGKGLKDQMLLLNMPTANALRLSVEDTENAEKAIICHEQRQHFKEEIALLEKGKQCNRGSSLYKLDPIIDAGLLRVGGRTRKMAMPTEVKHPMILPKHSNISKLILSHIHNQVGHSGRGHMLSKLHRRYWLSAANSSARRIIKNCVFCRRLQARAGEQKMADLPLDRITPDLPPFTHVGIDYFGPIEVKRGRAHVKRWGVIFTCLVSRAVHLEVASHLDTAACINALRRFICRRGTIKSIRTDRGTNFIGTQKELEESVKQLDNNKIKQTLLKEGIDWTFNPPSGAHHGGVWERLIRLVKKILHSVLKEQTLDDDALHTALCEVEAIMNDRPITTVTNDPNDLEPLTPNHLLQLRTNPILPPGLFQREDLYSQRRWKQVQYLADLFWKRWTREYLPLMQERHKWNTIKRNFTPGDLVVIIDENAPRNTWLLGRVVKTLPGSKGLVRSVLVKTKTSTIERPITKLCLLLEATD</sequence>
<name>A0A6P8TQD8_GYMAC</name>
<dbReference type="InterPro" id="IPR001584">
    <property type="entry name" value="Integrase_cat-core"/>
</dbReference>
<dbReference type="InterPro" id="IPR008042">
    <property type="entry name" value="Retrotrans_Pao"/>
</dbReference>
<dbReference type="PANTHER" id="PTHR47331:SF3">
    <property type="match status" value="1"/>
</dbReference>
<feature type="domain" description="CCHC-type" evidence="4">
    <location>
        <begin position="596"/>
        <end position="609"/>
    </location>
</feature>
<keyword evidence="1" id="KW-0863">Zinc-finger</keyword>
<dbReference type="RefSeq" id="XP_034060364.1">
    <property type="nucleotide sequence ID" value="XM_034204473.1"/>
</dbReference>
<dbReference type="GO" id="GO:0015074">
    <property type="term" value="P:DNA integration"/>
    <property type="evidence" value="ECO:0007669"/>
    <property type="project" value="InterPro"/>
</dbReference>
<keyword evidence="1" id="KW-0862">Zinc</keyword>
<dbReference type="SUPFAM" id="SSF56672">
    <property type="entry name" value="DNA/RNA polymerases"/>
    <property type="match status" value="1"/>
</dbReference>
<dbReference type="InterPro" id="IPR041588">
    <property type="entry name" value="Integrase_H2C2"/>
</dbReference>
<evidence type="ECO:0000313" key="6">
    <source>
        <dbReference type="Proteomes" id="UP000515161"/>
    </source>
</evidence>
<dbReference type="OrthoDB" id="8046937at2759"/>
<feature type="domain" description="Integrase catalytic" evidence="5">
    <location>
        <begin position="1701"/>
        <end position="1888"/>
    </location>
</feature>
<feature type="compositionally biased region" description="Low complexity" evidence="3">
    <location>
        <begin position="126"/>
        <end position="143"/>
    </location>
</feature>
<dbReference type="PROSITE" id="PS50994">
    <property type="entry name" value="INTEGRASE"/>
    <property type="match status" value="1"/>
</dbReference>
<keyword evidence="6" id="KW-1185">Reference proteome</keyword>
<dbReference type="CDD" id="cd01644">
    <property type="entry name" value="RT_pepA17"/>
    <property type="match status" value="1"/>
</dbReference>
<gene>
    <name evidence="7 8" type="primary">LOC117538615</name>
</gene>
<dbReference type="Pfam" id="PF18701">
    <property type="entry name" value="DUF5641"/>
    <property type="match status" value="1"/>
</dbReference>
<evidence type="ECO:0000313" key="7">
    <source>
        <dbReference type="RefSeq" id="XP_034060364.1"/>
    </source>
</evidence>
<feature type="compositionally biased region" description="Basic and acidic residues" evidence="3">
    <location>
        <begin position="632"/>
        <end position="644"/>
    </location>
</feature>
<dbReference type="Pfam" id="PF05380">
    <property type="entry name" value="Peptidase_A17"/>
    <property type="match status" value="1"/>
</dbReference>
<evidence type="ECO:0000313" key="8">
    <source>
        <dbReference type="RefSeq" id="XP_034060365.1"/>
    </source>
</evidence>
<proteinExistence type="predicted"/>
<evidence type="ECO:0000259" key="5">
    <source>
        <dbReference type="PROSITE" id="PS50994"/>
    </source>
</evidence>
<dbReference type="InterPro" id="IPR043502">
    <property type="entry name" value="DNA/RNA_pol_sf"/>
</dbReference>
<dbReference type="RefSeq" id="XP_034060365.1">
    <property type="nucleotide sequence ID" value="XM_034204474.1"/>
</dbReference>